<organism evidence="6 7">
    <name type="scientific">Vigna radiata var. radiata</name>
    <name type="common">Mung bean</name>
    <name type="synonym">Phaseolus aureus</name>
    <dbReference type="NCBI Taxonomy" id="3916"/>
    <lineage>
        <taxon>Eukaryota</taxon>
        <taxon>Viridiplantae</taxon>
        <taxon>Streptophyta</taxon>
        <taxon>Embryophyta</taxon>
        <taxon>Tracheophyta</taxon>
        <taxon>Spermatophyta</taxon>
        <taxon>Magnoliopsida</taxon>
        <taxon>eudicotyledons</taxon>
        <taxon>Gunneridae</taxon>
        <taxon>Pentapetalae</taxon>
        <taxon>rosids</taxon>
        <taxon>fabids</taxon>
        <taxon>Fabales</taxon>
        <taxon>Fabaceae</taxon>
        <taxon>Papilionoideae</taxon>
        <taxon>50 kb inversion clade</taxon>
        <taxon>NPAAA clade</taxon>
        <taxon>indigoferoid/millettioid clade</taxon>
        <taxon>Phaseoleae</taxon>
        <taxon>Vigna</taxon>
    </lineage>
</organism>
<evidence type="ECO:0000313" key="6">
    <source>
        <dbReference type="Proteomes" id="UP000087766"/>
    </source>
</evidence>
<gene>
    <name evidence="7" type="primary">LOC106775287</name>
</gene>
<keyword evidence="4" id="KW-0325">Glycoprotein</keyword>
<dbReference type="CDD" id="cd01837">
    <property type="entry name" value="SGNH_plant_lipase_like"/>
    <property type="match status" value="1"/>
</dbReference>
<evidence type="ECO:0000313" key="7">
    <source>
        <dbReference type="RefSeq" id="XP_014517880.1"/>
    </source>
</evidence>
<keyword evidence="3" id="KW-0378">Hydrolase</keyword>
<dbReference type="SUPFAM" id="SSF52266">
    <property type="entry name" value="SGNH hydrolase"/>
    <property type="match status" value="1"/>
</dbReference>
<dbReference type="InterPro" id="IPR036514">
    <property type="entry name" value="SGNH_hydro_sf"/>
</dbReference>
<dbReference type="KEGG" id="vra:106775287"/>
<sequence>MRPICKQVWITLAVVTAALAIATSNSESPPLLVASPCSFTSIFSFGDSLADTGNLYFEFPSHHCFQPPYGETFFHHVSGRCSDGRLIIDFIAESLGLPLVKAYKVKKNADGGINFAVSGATALEARFFEERGFSIETNNSLTVQVNWFKELLPSLCNFTDCSEVFGNSLFLMGEIGGNDFNAPLLRQKSIAEIKTYVPYVINAISSAIHELIGVGARTLIVPGNLPIGCNVIYLRIYGSLDKKQYDQSGCLKWLNEFAEYYNHELQSELDKLRTLHPYANIIYADYYKAALRLYRNPTKFGFISVNSCCGEGDPYNFCGTQGFSVCDDPSKYIGWDGWHLTEAAYKLIAQAFIEGSYSQPQFSSLCLPYVNFGHFNT</sequence>
<comment type="similarity">
    <text evidence="1">Belongs to the 'GDSL' lipolytic enzyme family.</text>
</comment>
<keyword evidence="6" id="KW-1185">Reference proteome</keyword>
<reference evidence="6" key="1">
    <citation type="journal article" date="2014" name="Nat. Commun.">
        <title>Genome sequence of mungbean and insights into evolution within Vigna species.</title>
        <authorList>
            <person name="Kang Y.J."/>
            <person name="Kim S.K."/>
            <person name="Kim M.Y."/>
            <person name="Lestari P."/>
            <person name="Kim K.H."/>
            <person name="Ha B.K."/>
            <person name="Jun T.H."/>
            <person name="Hwang W.J."/>
            <person name="Lee T."/>
            <person name="Lee J."/>
            <person name="Shim S."/>
            <person name="Yoon M.Y."/>
            <person name="Jang Y.E."/>
            <person name="Han K.S."/>
            <person name="Taeprayoon P."/>
            <person name="Yoon N."/>
            <person name="Somta P."/>
            <person name="Tanya P."/>
            <person name="Kim K.S."/>
            <person name="Gwag J.G."/>
            <person name="Moon J.K."/>
            <person name="Lee Y.H."/>
            <person name="Park B.S."/>
            <person name="Bombarely A."/>
            <person name="Doyle J.J."/>
            <person name="Jackson S.A."/>
            <person name="Schafleitner R."/>
            <person name="Srinives P."/>
            <person name="Varshney R.K."/>
            <person name="Lee S.H."/>
        </authorList>
    </citation>
    <scope>NUCLEOTIDE SEQUENCE [LARGE SCALE GENOMIC DNA]</scope>
    <source>
        <strain evidence="6">cv. VC1973A</strain>
    </source>
</reference>
<evidence type="ECO:0000256" key="2">
    <source>
        <dbReference type="ARBA" id="ARBA00022729"/>
    </source>
</evidence>
<dbReference type="AlphaFoldDB" id="A0A1S3VHX3"/>
<dbReference type="Gene3D" id="3.40.50.1110">
    <property type="entry name" value="SGNH hydrolase"/>
    <property type="match status" value="1"/>
</dbReference>
<dbReference type="InterPro" id="IPR035669">
    <property type="entry name" value="SGNH_plant_lipase-like"/>
</dbReference>
<dbReference type="OrthoDB" id="1600564at2759"/>
<evidence type="ECO:0000256" key="3">
    <source>
        <dbReference type="ARBA" id="ARBA00022801"/>
    </source>
</evidence>
<name>A0A1S3VHX3_VIGRR</name>
<proteinExistence type="inferred from homology"/>
<reference evidence="7" key="2">
    <citation type="submission" date="2025-08" db="UniProtKB">
        <authorList>
            <consortium name="RefSeq"/>
        </authorList>
    </citation>
    <scope>IDENTIFICATION</scope>
    <source>
        <tissue evidence="7">Leaf</tissue>
    </source>
</reference>
<dbReference type="RefSeq" id="XP_014517880.1">
    <property type="nucleotide sequence ID" value="XM_014662394.2"/>
</dbReference>
<dbReference type="Proteomes" id="UP000087766">
    <property type="component" value="Chromosome 10"/>
</dbReference>
<dbReference type="GO" id="GO:0016788">
    <property type="term" value="F:hydrolase activity, acting on ester bonds"/>
    <property type="evidence" value="ECO:0007669"/>
    <property type="project" value="InterPro"/>
</dbReference>
<dbReference type="PANTHER" id="PTHR22835">
    <property type="entry name" value="ZINC FINGER FYVE DOMAIN CONTAINING PROTEIN"/>
    <property type="match status" value="1"/>
</dbReference>
<accession>A0A1S3VHX3</accession>
<dbReference type="GeneID" id="106775287"/>
<dbReference type="InterPro" id="IPR001087">
    <property type="entry name" value="GDSL"/>
</dbReference>
<evidence type="ECO:0000256" key="1">
    <source>
        <dbReference type="ARBA" id="ARBA00008668"/>
    </source>
</evidence>
<dbReference type="Pfam" id="PF00657">
    <property type="entry name" value="Lipase_GDSL"/>
    <property type="match status" value="1"/>
</dbReference>
<evidence type="ECO:0000256" key="4">
    <source>
        <dbReference type="ARBA" id="ARBA00023180"/>
    </source>
</evidence>
<feature type="chain" id="PRO_5010313921" evidence="5">
    <location>
        <begin position="21"/>
        <end position="377"/>
    </location>
</feature>
<evidence type="ECO:0000256" key="5">
    <source>
        <dbReference type="SAM" id="SignalP"/>
    </source>
</evidence>
<feature type="signal peptide" evidence="5">
    <location>
        <begin position="1"/>
        <end position="20"/>
    </location>
</feature>
<dbReference type="PANTHER" id="PTHR22835:SF670">
    <property type="entry name" value="GDSL-LIKE LIPASE_ACYLHYDROLASE"/>
    <property type="match status" value="1"/>
</dbReference>
<protein>
    <submittedName>
        <fullName evidence="7">GDSL esterase/lipase At1g28600-like</fullName>
    </submittedName>
</protein>
<keyword evidence="2 5" id="KW-0732">Signal</keyword>